<dbReference type="GO" id="GO:0003723">
    <property type="term" value="F:RNA binding"/>
    <property type="evidence" value="ECO:0007669"/>
    <property type="project" value="InterPro"/>
</dbReference>
<evidence type="ECO:0000313" key="4">
    <source>
        <dbReference type="Proteomes" id="UP001497525"/>
    </source>
</evidence>
<dbReference type="InterPro" id="IPR009210">
    <property type="entry name" value="ASCC1"/>
</dbReference>
<dbReference type="Gene3D" id="3.90.1140.10">
    <property type="entry name" value="Cyclic phosphodiesterase"/>
    <property type="match status" value="1"/>
</dbReference>
<dbReference type="PANTHER" id="PTHR13360:SF1">
    <property type="entry name" value="ACTIVATING SIGNAL COINTEGRATOR 1 COMPLEX SUBUNIT 1"/>
    <property type="match status" value="1"/>
</dbReference>
<reference evidence="3" key="1">
    <citation type="submission" date="2024-06" db="EMBL/GenBank/DDBJ databases">
        <authorList>
            <person name="Liu X."/>
            <person name="Lenzi L."/>
            <person name="Haldenby T S."/>
            <person name="Uol C."/>
        </authorList>
    </citation>
    <scope>NUCLEOTIDE SEQUENCE</scope>
</reference>
<dbReference type="Gene3D" id="3.30.1370.10">
    <property type="entry name" value="K Homology domain, type 1"/>
    <property type="match status" value="1"/>
</dbReference>
<dbReference type="InterPro" id="IPR019510">
    <property type="entry name" value="AKAP7-like_phosphoesterase"/>
</dbReference>
<dbReference type="GO" id="GO:0006355">
    <property type="term" value="P:regulation of DNA-templated transcription"/>
    <property type="evidence" value="ECO:0007669"/>
    <property type="project" value="TreeGrafter"/>
</dbReference>
<feature type="domain" description="K Homology" evidence="1">
    <location>
        <begin position="69"/>
        <end position="126"/>
    </location>
</feature>
<feature type="domain" description="A-kinase anchor protein 7-like phosphoesterase" evidence="2">
    <location>
        <begin position="140"/>
        <end position="355"/>
    </location>
</feature>
<organism evidence="3 4">
    <name type="scientific">Calicophoron daubneyi</name>
    <name type="common">Rumen fluke</name>
    <name type="synonym">Paramphistomum daubneyi</name>
    <dbReference type="NCBI Taxonomy" id="300641"/>
    <lineage>
        <taxon>Eukaryota</taxon>
        <taxon>Metazoa</taxon>
        <taxon>Spiralia</taxon>
        <taxon>Lophotrochozoa</taxon>
        <taxon>Platyhelminthes</taxon>
        <taxon>Trematoda</taxon>
        <taxon>Digenea</taxon>
        <taxon>Plagiorchiida</taxon>
        <taxon>Pronocephalata</taxon>
        <taxon>Paramphistomoidea</taxon>
        <taxon>Paramphistomidae</taxon>
        <taxon>Calicophoron</taxon>
    </lineage>
</organism>
<dbReference type="PANTHER" id="PTHR13360">
    <property type="entry name" value="ACTIVATING SIGNAL COINTEGRATOR 1 COMPLEX SUBUNIT 1"/>
    <property type="match status" value="1"/>
</dbReference>
<dbReference type="InterPro" id="IPR004088">
    <property type="entry name" value="KH_dom_type_1"/>
</dbReference>
<dbReference type="Pfam" id="PF10469">
    <property type="entry name" value="AKAP7_NLS"/>
    <property type="match status" value="1"/>
</dbReference>
<evidence type="ECO:0000259" key="2">
    <source>
        <dbReference type="Pfam" id="PF10469"/>
    </source>
</evidence>
<dbReference type="GO" id="GO:0005634">
    <property type="term" value="C:nucleus"/>
    <property type="evidence" value="ECO:0007669"/>
    <property type="project" value="TreeGrafter"/>
</dbReference>
<proteinExistence type="predicted"/>
<name>A0AAV2T5E8_CALDB</name>
<accession>A0AAV2T5E8</accession>
<dbReference type="InterPro" id="IPR036612">
    <property type="entry name" value="KH_dom_type_1_sf"/>
</dbReference>
<evidence type="ECO:0000313" key="3">
    <source>
        <dbReference type="EMBL" id="CAL5132354.1"/>
    </source>
</evidence>
<comment type="caution">
    <text evidence="3">The sequence shown here is derived from an EMBL/GenBank/DDBJ whole genome shotgun (WGS) entry which is preliminary data.</text>
</comment>
<evidence type="ECO:0008006" key="5">
    <source>
        <dbReference type="Google" id="ProtNLM"/>
    </source>
</evidence>
<dbReference type="SUPFAM" id="SSF54791">
    <property type="entry name" value="Eukaryotic type KH-domain (KH-domain type I)"/>
    <property type="match status" value="1"/>
</dbReference>
<dbReference type="PIRSF" id="PIRSF027019">
    <property type="entry name" value="Euk_LigT"/>
    <property type="match status" value="1"/>
</dbReference>
<dbReference type="EMBL" id="CAXLJL010000123">
    <property type="protein sequence ID" value="CAL5132354.1"/>
    <property type="molecule type" value="Genomic_DNA"/>
</dbReference>
<dbReference type="Pfam" id="PF00013">
    <property type="entry name" value="KH_1"/>
    <property type="match status" value="1"/>
</dbReference>
<protein>
    <recommendedName>
        <fullName evidence="5">Activating signal cointegrator 1 complex subunit 1</fullName>
    </recommendedName>
</protein>
<dbReference type="Proteomes" id="UP001497525">
    <property type="component" value="Unassembled WGS sequence"/>
</dbReference>
<evidence type="ECO:0000259" key="1">
    <source>
        <dbReference type="Pfam" id="PF00013"/>
    </source>
</evidence>
<dbReference type="GO" id="GO:0006307">
    <property type="term" value="P:DNA alkylation repair"/>
    <property type="evidence" value="ECO:0007669"/>
    <property type="project" value="InterPro"/>
</dbReference>
<dbReference type="AlphaFoldDB" id="A0AAV2T5E8"/>
<sequence length="380" mass="42174">MASVLSPEIIHLGNRHYRKNPSRYALQRDNLSLPVGRLESSDNEESMVCNLEDSPVVVEPDGMNFKAVMDIPWIFHRFIVGTQHNKLKSLEREFGCEILIPPSSAHASTITVKSSAANNIINACRRLSWIQSTSRARLRPTHFISLPANLPTIQKSFESFRNTALELASEDKTGDFAGVDASIFIHPSRLHFTIIPLVLAGGEVEMACRVLKDYLSTPEAKGIFAGGPLRLTIRGLEYMNDDPQAIHVLYGKVSPIPDANRLQKMANALANLFYKHSLSAGEMFRPDGNVKLHMTLMNSLFRVKSSDDEGSEEIRQPFSAVGILKELNDFCFCENQSFDCLHLSIMGEKSDGFYPNSCVIQLYGSGSSLAPLQVIMPSSE</sequence>
<gene>
    <name evidence="3" type="ORF">CDAUBV1_LOCUS5187</name>
</gene>